<evidence type="ECO:0000256" key="3">
    <source>
        <dbReference type="ARBA" id="ARBA00023163"/>
    </source>
</evidence>
<keyword evidence="1" id="KW-0805">Transcription regulation</keyword>
<proteinExistence type="predicted"/>
<dbReference type="AlphaFoldDB" id="A0A7W4YI32"/>
<dbReference type="SMART" id="SM00354">
    <property type="entry name" value="HTH_LACI"/>
    <property type="match status" value="1"/>
</dbReference>
<keyword evidence="3" id="KW-0804">Transcription</keyword>
<sequence length="341" mass="36258">MTPGTVTINDVARAAGVSKGLVSLALNERPGVATETRERILAAARELGWTPNPSARGLTTRRAYALGLILRRPARTIEVDPFFAAFIAGVETVLAERGQVLVLTVVPDPEAEERAYTRLASDKRVDGFLLTDLLASDDRIGLIERLGSQAVSLGEPVGGSPFPVITRDYDAGIDELVAHLVDLGHRRIVHVSGDERMLHGLRRRERFDSAMRAAGLDPVVVATDFSPEQGAAATASLLDAPEPPTAIVYGNDPMAIAGMGVAHERGLRLPHDLSITGLDGSQIGTYIYPSLTTLDNDPAGWGIAAATALLRLVEHDEAADVDLPRARLVVRASTAPPAADR</sequence>
<dbReference type="PANTHER" id="PTHR30146:SF155">
    <property type="entry name" value="ALANINE RACEMASE"/>
    <property type="match status" value="1"/>
</dbReference>
<evidence type="ECO:0000256" key="1">
    <source>
        <dbReference type="ARBA" id="ARBA00023015"/>
    </source>
</evidence>
<protein>
    <submittedName>
        <fullName evidence="5">DNA-binding LacI/PurR family transcriptional regulator</fullName>
    </submittedName>
</protein>
<dbReference type="CDD" id="cd06267">
    <property type="entry name" value="PBP1_LacI_sugar_binding-like"/>
    <property type="match status" value="1"/>
</dbReference>
<dbReference type="InterPro" id="IPR046335">
    <property type="entry name" value="LacI/GalR-like_sensor"/>
</dbReference>
<dbReference type="Gene3D" id="1.10.260.40">
    <property type="entry name" value="lambda repressor-like DNA-binding domains"/>
    <property type="match status" value="1"/>
</dbReference>
<dbReference type="CDD" id="cd01392">
    <property type="entry name" value="HTH_LacI"/>
    <property type="match status" value="1"/>
</dbReference>
<dbReference type="InterPro" id="IPR028082">
    <property type="entry name" value="Peripla_BP_I"/>
</dbReference>
<keyword evidence="6" id="KW-1185">Reference proteome</keyword>
<reference evidence="5 6" key="1">
    <citation type="submission" date="2020-08" db="EMBL/GenBank/DDBJ databases">
        <title>Sequencing the genomes of 1000 actinobacteria strains.</title>
        <authorList>
            <person name="Klenk H.-P."/>
        </authorList>
    </citation>
    <scope>NUCLEOTIDE SEQUENCE [LARGE SCALE GENOMIC DNA]</scope>
    <source>
        <strain evidence="5 6">DSM 20146</strain>
    </source>
</reference>
<name>A0A7W4YI32_LEIAQ</name>
<organism evidence="5 6">
    <name type="scientific">Leifsonia aquatica</name>
    <name type="common">Corynebacterium aquaticum</name>
    <dbReference type="NCBI Taxonomy" id="144185"/>
    <lineage>
        <taxon>Bacteria</taxon>
        <taxon>Bacillati</taxon>
        <taxon>Actinomycetota</taxon>
        <taxon>Actinomycetes</taxon>
        <taxon>Micrococcales</taxon>
        <taxon>Microbacteriaceae</taxon>
        <taxon>Leifsonia</taxon>
    </lineage>
</organism>
<dbReference type="Proteomes" id="UP000538196">
    <property type="component" value="Unassembled WGS sequence"/>
</dbReference>
<evidence type="ECO:0000313" key="5">
    <source>
        <dbReference type="EMBL" id="MBB2966022.1"/>
    </source>
</evidence>
<evidence type="ECO:0000313" key="6">
    <source>
        <dbReference type="Proteomes" id="UP000538196"/>
    </source>
</evidence>
<feature type="domain" description="HTH lacI-type" evidence="4">
    <location>
        <begin position="6"/>
        <end position="60"/>
    </location>
</feature>
<evidence type="ECO:0000259" key="4">
    <source>
        <dbReference type="PROSITE" id="PS50932"/>
    </source>
</evidence>
<comment type="caution">
    <text evidence="5">The sequence shown here is derived from an EMBL/GenBank/DDBJ whole genome shotgun (WGS) entry which is preliminary data.</text>
</comment>
<dbReference type="Gene3D" id="3.40.50.2300">
    <property type="match status" value="2"/>
</dbReference>
<dbReference type="Pfam" id="PF13377">
    <property type="entry name" value="Peripla_BP_3"/>
    <property type="match status" value="1"/>
</dbReference>
<dbReference type="EMBL" id="JACHVP010000001">
    <property type="protein sequence ID" value="MBB2966022.1"/>
    <property type="molecule type" value="Genomic_DNA"/>
</dbReference>
<evidence type="ECO:0000256" key="2">
    <source>
        <dbReference type="ARBA" id="ARBA00023125"/>
    </source>
</evidence>
<dbReference type="SUPFAM" id="SSF47413">
    <property type="entry name" value="lambda repressor-like DNA-binding domains"/>
    <property type="match status" value="1"/>
</dbReference>
<keyword evidence="2 5" id="KW-0238">DNA-binding</keyword>
<dbReference type="GO" id="GO:0000976">
    <property type="term" value="F:transcription cis-regulatory region binding"/>
    <property type="evidence" value="ECO:0007669"/>
    <property type="project" value="TreeGrafter"/>
</dbReference>
<gene>
    <name evidence="5" type="ORF">FHX33_000754</name>
</gene>
<dbReference type="Pfam" id="PF00356">
    <property type="entry name" value="LacI"/>
    <property type="match status" value="1"/>
</dbReference>
<dbReference type="RefSeq" id="WP_021762960.1">
    <property type="nucleotide sequence ID" value="NZ_JACHVP010000001.1"/>
</dbReference>
<accession>A0A7W4YI32</accession>
<dbReference type="SUPFAM" id="SSF53822">
    <property type="entry name" value="Periplasmic binding protein-like I"/>
    <property type="match status" value="1"/>
</dbReference>
<dbReference type="PROSITE" id="PS50932">
    <property type="entry name" value="HTH_LACI_2"/>
    <property type="match status" value="1"/>
</dbReference>
<dbReference type="GO" id="GO:0003700">
    <property type="term" value="F:DNA-binding transcription factor activity"/>
    <property type="evidence" value="ECO:0007669"/>
    <property type="project" value="TreeGrafter"/>
</dbReference>
<dbReference type="InterPro" id="IPR000843">
    <property type="entry name" value="HTH_LacI"/>
</dbReference>
<dbReference type="PANTHER" id="PTHR30146">
    <property type="entry name" value="LACI-RELATED TRANSCRIPTIONAL REPRESSOR"/>
    <property type="match status" value="1"/>
</dbReference>
<dbReference type="InterPro" id="IPR010982">
    <property type="entry name" value="Lambda_DNA-bd_dom_sf"/>
</dbReference>